<organism evidence="2 3">
    <name type="scientific">Blepharisma stoltei</name>
    <dbReference type="NCBI Taxonomy" id="1481888"/>
    <lineage>
        <taxon>Eukaryota</taxon>
        <taxon>Sar</taxon>
        <taxon>Alveolata</taxon>
        <taxon>Ciliophora</taxon>
        <taxon>Postciliodesmatophora</taxon>
        <taxon>Heterotrichea</taxon>
        <taxon>Heterotrichida</taxon>
        <taxon>Blepharismidae</taxon>
        <taxon>Blepharisma</taxon>
    </lineage>
</organism>
<dbReference type="PANTHER" id="PTHR48421:SF1">
    <property type="entry name" value="MYCBP-ASSOCIATED PROTEIN"/>
    <property type="match status" value="1"/>
</dbReference>
<reference evidence="2" key="1">
    <citation type="submission" date="2021-09" db="EMBL/GenBank/DDBJ databases">
        <authorList>
            <consortium name="AG Swart"/>
            <person name="Singh M."/>
            <person name="Singh A."/>
            <person name="Seah K."/>
            <person name="Emmerich C."/>
        </authorList>
    </citation>
    <scope>NUCLEOTIDE SEQUENCE</scope>
    <source>
        <strain evidence="2">ATCC30299</strain>
    </source>
</reference>
<dbReference type="PANTHER" id="PTHR48421">
    <property type="entry name" value="MYCBP-ASSOCIATED PROTEIN"/>
    <property type="match status" value="1"/>
</dbReference>
<feature type="compositionally biased region" description="Polar residues" evidence="1">
    <location>
        <begin position="112"/>
        <end position="125"/>
    </location>
</feature>
<dbReference type="Proteomes" id="UP001162131">
    <property type="component" value="Unassembled WGS sequence"/>
</dbReference>
<comment type="caution">
    <text evidence="2">The sequence shown here is derived from an EMBL/GenBank/DDBJ whole genome shotgun (WGS) entry which is preliminary data.</text>
</comment>
<accession>A0AAU9JRN5</accession>
<gene>
    <name evidence="2" type="ORF">BSTOLATCC_MIC51042</name>
</gene>
<dbReference type="EMBL" id="CAJZBQ010000051">
    <property type="protein sequence ID" value="CAG9330452.1"/>
    <property type="molecule type" value="Genomic_DNA"/>
</dbReference>
<dbReference type="InterPro" id="IPR032707">
    <property type="entry name" value="MYCBPAP"/>
</dbReference>
<protein>
    <submittedName>
        <fullName evidence="2">Uncharacterized protein</fullName>
    </submittedName>
</protein>
<proteinExistence type="predicted"/>
<keyword evidence="3" id="KW-1185">Reference proteome</keyword>
<feature type="compositionally biased region" description="Polar residues" evidence="1">
    <location>
        <begin position="1"/>
        <end position="10"/>
    </location>
</feature>
<evidence type="ECO:0000256" key="1">
    <source>
        <dbReference type="SAM" id="MobiDB-lite"/>
    </source>
</evidence>
<evidence type="ECO:0000313" key="2">
    <source>
        <dbReference type="EMBL" id="CAG9330452.1"/>
    </source>
</evidence>
<sequence length="387" mass="45010">MEKSLVSVSQFPKPKHARIKRNSSSDEMKIDSLPQIIKPSKSFKLLKRIRSDDQSFQNLCSIEEDFALEHEGDVTSFLQEKIPSTPKKSFFPKFDNKGNLLAYSVIGPTKLFTNPKSNGPSTPEKTNGKGLSKTSTRLNFNTRDHTNYEEKFKERLLEIENNSKLESTTGAKKLSSMIIYDKIRQGREQRILNHYNEVQNEWNLLEKKLSSKAKKKPGDLLFNRATEYREKLEELDEIDRNLPDKDETNSFSWYMSLRESNNQKFETYIPMGQKFLGLYTRISQKPKSPLEIIRKPGMAKTSSKTFRDWNYFQEKFSQEMTSSKSIPLSQIDKEELLVVGLAKLPLEIDAVKRTGPEFLNPKLIPRPFKDEIYAEEYDFRNKTYRAV</sequence>
<name>A0AAU9JRN5_9CILI</name>
<evidence type="ECO:0000313" key="3">
    <source>
        <dbReference type="Proteomes" id="UP001162131"/>
    </source>
</evidence>
<dbReference type="AlphaFoldDB" id="A0AAU9JRN5"/>
<feature type="region of interest" description="Disordered" evidence="1">
    <location>
        <begin position="112"/>
        <end position="136"/>
    </location>
</feature>
<dbReference type="Pfam" id="PF14646">
    <property type="entry name" value="MYCBPAP"/>
    <property type="match status" value="1"/>
</dbReference>
<feature type="region of interest" description="Disordered" evidence="1">
    <location>
        <begin position="1"/>
        <end position="31"/>
    </location>
</feature>